<dbReference type="NCBIfam" id="TIGR01697">
    <property type="entry name" value="PNPH-PUNA-XAPA"/>
    <property type="match status" value="1"/>
</dbReference>
<keyword evidence="15" id="KW-1185">Reference proteome</keyword>
<dbReference type="GO" id="GO:0009116">
    <property type="term" value="P:nucleoside metabolic process"/>
    <property type="evidence" value="ECO:0007669"/>
    <property type="project" value="InterPro"/>
</dbReference>
<dbReference type="PIRSF" id="PIRSF000477">
    <property type="entry name" value="PurNPase"/>
    <property type="match status" value="1"/>
</dbReference>
<dbReference type="NCBIfam" id="TIGR01700">
    <property type="entry name" value="PNPH"/>
    <property type="match status" value="1"/>
</dbReference>
<evidence type="ECO:0000256" key="8">
    <source>
        <dbReference type="ARBA" id="ARBA00023929"/>
    </source>
</evidence>
<evidence type="ECO:0000256" key="12">
    <source>
        <dbReference type="ARBA" id="ARBA00033072"/>
    </source>
</evidence>
<name>A0AAD9KQE5_RIDPI</name>
<evidence type="ECO:0000313" key="15">
    <source>
        <dbReference type="Proteomes" id="UP001209878"/>
    </source>
</evidence>
<dbReference type="FunFam" id="3.40.50.1580:FF:000004">
    <property type="entry name" value="Purine nucleoside phosphorylase"/>
    <property type="match status" value="1"/>
</dbReference>
<dbReference type="PANTHER" id="PTHR11904">
    <property type="entry name" value="METHYLTHIOADENOSINE/PURINE NUCLEOSIDE PHOSPHORYLASE"/>
    <property type="match status" value="1"/>
</dbReference>
<dbReference type="Proteomes" id="UP001209878">
    <property type="component" value="Unassembled WGS sequence"/>
</dbReference>
<evidence type="ECO:0000256" key="11">
    <source>
        <dbReference type="ARBA" id="ARBA00031036"/>
    </source>
</evidence>
<dbReference type="InterPro" id="IPR035994">
    <property type="entry name" value="Nucleoside_phosphorylase_sf"/>
</dbReference>
<dbReference type="EC" id="2.4.2.1" evidence="3"/>
<comment type="catalytic activity">
    <reaction evidence="9">
        <text>2'-deoxyinosine + phosphate = 2-deoxy-alpha-D-ribose 1-phosphate + hypoxanthine</text>
        <dbReference type="Rhea" id="RHEA:27750"/>
        <dbReference type="ChEBI" id="CHEBI:17368"/>
        <dbReference type="ChEBI" id="CHEBI:28997"/>
        <dbReference type="ChEBI" id="CHEBI:43474"/>
        <dbReference type="ChEBI" id="CHEBI:57259"/>
        <dbReference type="EC" id="2.4.2.1"/>
    </reaction>
</comment>
<evidence type="ECO:0000256" key="7">
    <source>
        <dbReference type="ARBA" id="ARBA00023918"/>
    </source>
</evidence>
<dbReference type="NCBIfam" id="NF006054">
    <property type="entry name" value="PRK08202.1"/>
    <property type="match status" value="1"/>
</dbReference>
<dbReference type="SUPFAM" id="SSF53167">
    <property type="entry name" value="Purine and uridine phosphorylases"/>
    <property type="match status" value="1"/>
</dbReference>
<reference evidence="14" key="1">
    <citation type="journal article" date="2023" name="Mol. Biol. Evol.">
        <title>Third-Generation Sequencing Reveals the Adaptive Role of the Epigenome in Three Deep-Sea Polychaetes.</title>
        <authorList>
            <person name="Perez M."/>
            <person name="Aroh O."/>
            <person name="Sun Y."/>
            <person name="Lan Y."/>
            <person name="Juniper S.K."/>
            <person name="Young C.R."/>
            <person name="Angers B."/>
            <person name="Qian P.Y."/>
        </authorList>
    </citation>
    <scope>NUCLEOTIDE SEQUENCE</scope>
    <source>
        <strain evidence="14">R07B-5</strain>
    </source>
</reference>
<keyword evidence="6" id="KW-0808">Transferase</keyword>
<comment type="similarity">
    <text evidence="2">Belongs to the PNP/MTAP phosphorylase family.</text>
</comment>
<dbReference type="GO" id="GO:0004731">
    <property type="term" value="F:purine-nucleoside phosphorylase activity"/>
    <property type="evidence" value="ECO:0007669"/>
    <property type="project" value="UniProtKB-EC"/>
</dbReference>
<comment type="catalytic activity">
    <reaction evidence="7">
        <text>inosine + phosphate = alpha-D-ribose 1-phosphate + hypoxanthine</text>
        <dbReference type="Rhea" id="RHEA:27646"/>
        <dbReference type="ChEBI" id="CHEBI:17368"/>
        <dbReference type="ChEBI" id="CHEBI:17596"/>
        <dbReference type="ChEBI" id="CHEBI:43474"/>
        <dbReference type="ChEBI" id="CHEBI:57720"/>
        <dbReference type="EC" id="2.4.2.1"/>
    </reaction>
</comment>
<dbReference type="CDD" id="cd09009">
    <property type="entry name" value="PNP-EcPNPII_like"/>
    <property type="match status" value="1"/>
</dbReference>
<comment type="pathway">
    <text evidence="1">Purine metabolism; purine nucleoside salvage.</text>
</comment>
<evidence type="ECO:0000256" key="4">
    <source>
        <dbReference type="ARBA" id="ARBA00013834"/>
    </source>
</evidence>
<accession>A0AAD9KQE5</accession>
<evidence type="ECO:0000256" key="2">
    <source>
        <dbReference type="ARBA" id="ARBA00006751"/>
    </source>
</evidence>
<dbReference type="GO" id="GO:0005737">
    <property type="term" value="C:cytoplasm"/>
    <property type="evidence" value="ECO:0007669"/>
    <property type="project" value="TreeGrafter"/>
</dbReference>
<proteinExistence type="inferred from homology"/>
<evidence type="ECO:0000256" key="5">
    <source>
        <dbReference type="ARBA" id="ARBA00022676"/>
    </source>
</evidence>
<sequence>MVKLLTDTDSFEFRDIPNFTTSTAPGHAGRLVFGSLQSKSVVLMQGRVHMYEGHSAKKVAFPVRVFKLLGVKTLIVTNAAGAINRTYNVGDLMVICDHINLVGLAGLNPLVGVNDSRFGPRFLAMSSAYDKGLRSLGLKLAEELGMKEFVREGVYSFQCGPFFETVAESRLLNVLGADVAGMSTVPEVLVARHCGIRVFGVSVVTNRCVMELDSGEELSHEDVLTMGEKGSADMQRLISKFVDKID</sequence>
<dbReference type="InterPro" id="IPR000845">
    <property type="entry name" value="Nucleoside_phosphorylase_d"/>
</dbReference>
<dbReference type="AlphaFoldDB" id="A0AAD9KQE5"/>
<dbReference type="InterPro" id="IPR011268">
    <property type="entry name" value="Purine_phosphorylase"/>
</dbReference>
<dbReference type="EMBL" id="JAODUO010000731">
    <property type="protein sequence ID" value="KAK2175439.1"/>
    <property type="molecule type" value="Genomic_DNA"/>
</dbReference>
<evidence type="ECO:0000313" key="14">
    <source>
        <dbReference type="EMBL" id="KAK2175439.1"/>
    </source>
</evidence>
<evidence type="ECO:0000256" key="6">
    <source>
        <dbReference type="ARBA" id="ARBA00022679"/>
    </source>
</evidence>
<organism evidence="14 15">
    <name type="scientific">Ridgeia piscesae</name>
    <name type="common">Tubeworm</name>
    <dbReference type="NCBI Taxonomy" id="27915"/>
    <lineage>
        <taxon>Eukaryota</taxon>
        <taxon>Metazoa</taxon>
        <taxon>Spiralia</taxon>
        <taxon>Lophotrochozoa</taxon>
        <taxon>Annelida</taxon>
        <taxon>Polychaeta</taxon>
        <taxon>Sedentaria</taxon>
        <taxon>Canalipalpata</taxon>
        <taxon>Sabellida</taxon>
        <taxon>Siboglinidae</taxon>
        <taxon>Ridgeia</taxon>
    </lineage>
</organism>
<dbReference type="PANTHER" id="PTHR11904:SF9">
    <property type="entry name" value="PURINE NUCLEOSIDE PHOSPHORYLASE-RELATED"/>
    <property type="match status" value="1"/>
</dbReference>
<keyword evidence="5" id="KW-0328">Glycosyltransferase</keyword>
<dbReference type="InterPro" id="IPR011270">
    <property type="entry name" value="Pur_Nuc_Pase_Ino/Guo-sp"/>
</dbReference>
<dbReference type="Pfam" id="PF01048">
    <property type="entry name" value="PNP_UDP_1"/>
    <property type="match status" value="1"/>
</dbReference>
<gene>
    <name evidence="14" type="ORF">NP493_733g01017</name>
</gene>
<evidence type="ECO:0000259" key="13">
    <source>
        <dbReference type="Pfam" id="PF01048"/>
    </source>
</evidence>
<feature type="domain" description="Nucleoside phosphorylase" evidence="13">
    <location>
        <begin position="12"/>
        <end position="242"/>
    </location>
</feature>
<protein>
    <recommendedName>
        <fullName evidence="4">Purine nucleoside phosphorylase</fullName>
        <ecNumber evidence="3">2.4.2.1</ecNumber>
    </recommendedName>
    <alternativeName>
        <fullName evidence="12">Inosine phosphorylase</fullName>
    </alternativeName>
    <alternativeName>
        <fullName evidence="11">Inosine-guanosine phosphorylase</fullName>
    </alternativeName>
</protein>
<dbReference type="Gene3D" id="3.40.50.1580">
    <property type="entry name" value="Nucleoside phosphorylase domain"/>
    <property type="match status" value="1"/>
</dbReference>
<evidence type="ECO:0000256" key="9">
    <source>
        <dbReference type="ARBA" id="ARBA00023950"/>
    </source>
</evidence>
<comment type="catalytic activity">
    <reaction evidence="10">
        <text>guanosine + phosphate = alpha-D-ribose 1-phosphate + guanine</text>
        <dbReference type="Rhea" id="RHEA:13233"/>
        <dbReference type="ChEBI" id="CHEBI:16235"/>
        <dbReference type="ChEBI" id="CHEBI:16750"/>
        <dbReference type="ChEBI" id="CHEBI:43474"/>
        <dbReference type="ChEBI" id="CHEBI:57720"/>
        <dbReference type="EC" id="2.4.2.1"/>
    </reaction>
</comment>
<evidence type="ECO:0000256" key="1">
    <source>
        <dbReference type="ARBA" id="ARBA00005058"/>
    </source>
</evidence>
<comment type="caution">
    <text evidence="14">The sequence shown here is derived from an EMBL/GenBank/DDBJ whole genome shotgun (WGS) entry which is preliminary data.</text>
</comment>
<evidence type="ECO:0000256" key="10">
    <source>
        <dbReference type="ARBA" id="ARBA00023970"/>
    </source>
</evidence>
<evidence type="ECO:0000256" key="3">
    <source>
        <dbReference type="ARBA" id="ARBA00011886"/>
    </source>
</evidence>
<comment type="catalytic activity">
    <reaction evidence="8">
        <text>2'-deoxyguanosine + phosphate = 2-deoxy-alpha-D-ribose 1-phosphate + guanine</text>
        <dbReference type="Rhea" id="RHEA:27738"/>
        <dbReference type="ChEBI" id="CHEBI:16235"/>
        <dbReference type="ChEBI" id="CHEBI:17172"/>
        <dbReference type="ChEBI" id="CHEBI:43474"/>
        <dbReference type="ChEBI" id="CHEBI:57259"/>
        <dbReference type="EC" id="2.4.2.1"/>
    </reaction>
</comment>